<keyword evidence="5" id="KW-0460">Magnesium</keyword>
<dbReference type="GO" id="GO:0046872">
    <property type="term" value="F:metal ion binding"/>
    <property type="evidence" value="ECO:0007669"/>
    <property type="project" value="UniProtKB-KW"/>
</dbReference>
<comment type="similarity">
    <text evidence="8">Belongs to the bacterial reverse transcriptase family.</text>
</comment>
<dbReference type="InterPro" id="IPR030931">
    <property type="entry name" value="Group_II_RT_mat"/>
</dbReference>
<evidence type="ECO:0000256" key="5">
    <source>
        <dbReference type="ARBA" id="ARBA00022842"/>
    </source>
</evidence>
<dbReference type="Pfam" id="PF08388">
    <property type="entry name" value="GIIM"/>
    <property type="match status" value="1"/>
</dbReference>
<dbReference type="GO" id="GO:0003723">
    <property type="term" value="F:RNA binding"/>
    <property type="evidence" value="ECO:0007669"/>
    <property type="project" value="InterPro"/>
</dbReference>
<name>A0A3P3XII1_9SPIR</name>
<dbReference type="GO" id="GO:0003964">
    <property type="term" value="F:RNA-directed DNA polymerase activity"/>
    <property type="evidence" value="ECO:0007669"/>
    <property type="project" value="UniProtKB-KW"/>
</dbReference>
<accession>A0A3P3XII1</accession>
<gene>
    <name evidence="11" type="ORF">SPIROBIBN47_240004</name>
    <name evidence="12" type="ORF">SPIROBIBN47_80038</name>
</gene>
<dbReference type="PANTHER" id="PTHR34047">
    <property type="entry name" value="NUCLEAR INTRON MATURASE 1, MITOCHONDRIAL-RELATED"/>
    <property type="match status" value="1"/>
</dbReference>
<evidence type="ECO:0000256" key="7">
    <source>
        <dbReference type="ARBA" id="ARBA00023118"/>
    </source>
</evidence>
<dbReference type="InterPro" id="IPR043502">
    <property type="entry name" value="DNA/RNA_pol_sf"/>
</dbReference>
<evidence type="ECO:0000256" key="1">
    <source>
        <dbReference type="ARBA" id="ARBA00012493"/>
    </source>
</evidence>
<keyword evidence="4" id="KW-0479">Metal-binding</keyword>
<dbReference type="InterPro" id="IPR000123">
    <property type="entry name" value="Reverse_transcriptase_msDNA"/>
</dbReference>
<dbReference type="NCBIfam" id="TIGR04416">
    <property type="entry name" value="group_II_RT_mat"/>
    <property type="match status" value="1"/>
</dbReference>
<dbReference type="InterPro" id="IPR051083">
    <property type="entry name" value="GrpII_Intron_Splice-Mob/Def"/>
</dbReference>
<dbReference type="InterPro" id="IPR013597">
    <property type="entry name" value="Mat_intron_G2"/>
</dbReference>
<keyword evidence="7" id="KW-0051">Antiviral defense</keyword>
<keyword evidence="2" id="KW-0808">Transferase</keyword>
<dbReference type="EMBL" id="FWDM01000040">
    <property type="protein sequence ID" value="SLM15849.1"/>
    <property type="molecule type" value="Genomic_DNA"/>
</dbReference>
<dbReference type="PANTHER" id="PTHR34047:SF8">
    <property type="entry name" value="PROTEIN YKFC"/>
    <property type="match status" value="1"/>
</dbReference>
<keyword evidence="3" id="KW-0548">Nucleotidyltransferase</keyword>
<evidence type="ECO:0000256" key="3">
    <source>
        <dbReference type="ARBA" id="ARBA00022695"/>
    </source>
</evidence>
<evidence type="ECO:0000313" key="12">
    <source>
        <dbReference type="EMBL" id="SLM15849.1"/>
    </source>
</evidence>
<evidence type="ECO:0000256" key="8">
    <source>
        <dbReference type="ARBA" id="ARBA00034120"/>
    </source>
</evidence>
<dbReference type="SUPFAM" id="SSF56672">
    <property type="entry name" value="DNA/RNA polymerases"/>
    <property type="match status" value="1"/>
</dbReference>
<evidence type="ECO:0000259" key="10">
    <source>
        <dbReference type="PROSITE" id="PS50878"/>
    </source>
</evidence>
<evidence type="ECO:0000256" key="6">
    <source>
        <dbReference type="ARBA" id="ARBA00022918"/>
    </source>
</evidence>
<feature type="domain" description="Reverse transcriptase" evidence="10">
    <location>
        <begin position="59"/>
        <end position="285"/>
    </location>
</feature>
<proteinExistence type="inferred from homology"/>
<evidence type="ECO:0000313" key="11">
    <source>
        <dbReference type="EMBL" id="SLM12219.1"/>
    </source>
</evidence>
<evidence type="ECO:0000256" key="2">
    <source>
        <dbReference type="ARBA" id="ARBA00022679"/>
    </source>
</evidence>
<dbReference type="InterPro" id="IPR000477">
    <property type="entry name" value="RT_dom"/>
</dbReference>
<dbReference type="PRINTS" id="PR00866">
    <property type="entry name" value="RNADNAPOLMS"/>
</dbReference>
<dbReference type="GO" id="GO:0051607">
    <property type="term" value="P:defense response to virus"/>
    <property type="evidence" value="ECO:0007669"/>
    <property type="project" value="UniProtKB-KW"/>
</dbReference>
<sequence length="405" mass="46581">MTRTEETNPETTKLIERLVERGTMREAYARVVGNKGAAGVDKMTVEALKPWLQAHWVEVKGRLLRGTYRPEVVRGVEIPKPNGGKRQLGIPTVVDRFIQQALHQILSPIFEPEFSANSYGFRPGRGAHDAIRKAKEYQLAGKRWVVDIDLAKFFDEVNHDLLMARIAKKVRDKKVLRLIRRYLQAGIMKDGVVWDRDKGTPQGGPLSPLLSNIMLDALDKELEKRGLSFCRYADDCNIYVGSERAGMRVMESITRFIEGTLKLKVNREKSAVARPWERKYLGYSFTNERKVRIQVSASSIERFKEKVKALFRGAHGRNLGRFIRETINPFVRGWIQYYSLADTKQFAEELDGWLRRKLRCNLWRQWKRPWTRLKRLMERGLPEETAVRSAPLTSAARGGTLAPST</sequence>
<dbReference type="Pfam" id="PF00078">
    <property type="entry name" value="RVT_1"/>
    <property type="match status" value="1"/>
</dbReference>
<keyword evidence="6 11" id="KW-0695">RNA-directed DNA polymerase</keyword>
<evidence type="ECO:0000256" key="4">
    <source>
        <dbReference type="ARBA" id="ARBA00022723"/>
    </source>
</evidence>
<reference evidence="11" key="1">
    <citation type="submission" date="2017-02" db="EMBL/GenBank/DDBJ databases">
        <authorList>
            <person name="Regsiter A."/>
            <person name="William W."/>
        </authorList>
    </citation>
    <scope>NUCLEOTIDE SEQUENCE</scope>
    <source>
        <strain evidence="11">Bib</strain>
    </source>
</reference>
<protein>
    <recommendedName>
        <fullName evidence="1">RNA-directed DNA polymerase</fullName>
        <ecNumber evidence="1">2.7.7.49</ecNumber>
    </recommendedName>
</protein>
<evidence type="ECO:0000256" key="9">
    <source>
        <dbReference type="ARBA" id="ARBA00048173"/>
    </source>
</evidence>
<comment type="catalytic activity">
    <reaction evidence="9">
        <text>DNA(n) + a 2'-deoxyribonucleoside 5'-triphosphate = DNA(n+1) + diphosphate</text>
        <dbReference type="Rhea" id="RHEA:22508"/>
        <dbReference type="Rhea" id="RHEA-COMP:17339"/>
        <dbReference type="Rhea" id="RHEA-COMP:17340"/>
        <dbReference type="ChEBI" id="CHEBI:33019"/>
        <dbReference type="ChEBI" id="CHEBI:61560"/>
        <dbReference type="ChEBI" id="CHEBI:173112"/>
        <dbReference type="EC" id="2.7.7.49"/>
    </reaction>
</comment>
<dbReference type="EC" id="2.7.7.49" evidence="1"/>
<dbReference type="CDD" id="cd01651">
    <property type="entry name" value="RT_G2_intron"/>
    <property type="match status" value="1"/>
</dbReference>
<dbReference type="AlphaFoldDB" id="A0A3P3XII1"/>
<dbReference type="PROSITE" id="PS50878">
    <property type="entry name" value="RT_POL"/>
    <property type="match status" value="1"/>
</dbReference>
<dbReference type="EMBL" id="FWDM01000017">
    <property type="protein sequence ID" value="SLM12219.1"/>
    <property type="molecule type" value="Genomic_DNA"/>
</dbReference>
<organism evidence="11">
    <name type="scientific">uncultured spirochete</name>
    <dbReference type="NCBI Taxonomy" id="156406"/>
    <lineage>
        <taxon>Bacteria</taxon>
        <taxon>Pseudomonadati</taxon>
        <taxon>Spirochaetota</taxon>
        <taxon>Spirochaetia</taxon>
        <taxon>Spirochaetales</taxon>
        <taxon>environmental samples</taxon>
    </lineage>
</organism>